<reference evidence="1" key="1">
    <citation type="submission" date="2016-01" db="EMBL/GenBank/DDBJ databases">
        <authorList>
            <person name="Peeters C."/>
        </authorList>
    </citation>
    <scope>NUCLEOTIDE SEQUENCE [LARGE SCALE GENOMIC DNA]</scope>
    <source>
        <strain evidence="1">LMG 29318</strain>
    </source>
</reference>
<dbReference type="RefSeq" id="WP_061123548.1">
    <property type="nucleotide sequence ID" value="NZ_FCOF02000005.1"/>
</dbReference>
<evidence type="ECO:0008006" key="3">
    <source>
        <dbReference type="Google" id="ProtNLM"/>
    </source>
</evidence>
<organism evidence="1 2">
    <name type="scientific">Caballeronia catudaia</name>
    <dbReference type="NCBI Taxonomy" id="1777136"/>
    <lineage>
        <taxon>Bacteria</taxon>
        <taxon>Pseudomonadati</taxon>
        <taxon>Pseudomonadota</taxon>
        <taxon>Betaproteobacteria</taxon>
        <taxon>Burkholderiales</taxon>
        <taxon>Burkholderiaceae</taxon>
        <taxon>Caballeronia</taxon>
    </lineage>
</organism>
<gene>
    <name evidence="1" type="ORF">AWB75_01619</name>
</gene>
<dbReference type="AlphaFoldDB" id="A0A158A1I5"/>
<accession>A0A158A1I5</accession>
<name>A0A158A1I5_9BURK</name>
<keyword evidence="2" id="KW-1185">Reference proteome</keyword>
<proteinExistence type="predicted"/>
<dbReference type="Proteomes" id="UP000054870">
    <property type="component" value="Unassembled WGS sequence"/>
</dbReference>
<dbReference type="EMBL" id="FCOF02000005">
    <property type="protein sequence ID" value="SAK51668.1"/>
    <property type="molecule type" value="Genomic_DNA"/>
</dbReference>
<protein>
    <recommendedName>
        <fullName evidence="3">Molecular chaperone</fullName>
    </recommendedName>
</protein>
<sequence>MEANASAHFYAWIDDGEIPPDTSVHVSHRSSQVSAAPEYIAEICGRFAKTEEEKNSCVIRGYN</sequence>
<comment type="caution">
    <text evidence="1">The sequence shown here is derived from an EMBL/GenBank/DDBJ whole genome shotgun (WGS) entry which is preliminary data.</text>
</comment>
<evidence type="ECO:0000313" key="2">
    <source>
        <dbReference type="Proteomes" id="UP000054870"/>
    </source>
</evidence>
<evidence type="ECO:0000313" key="1">
    <source>
        <dbReference type="EMBL" id="SAK51668.1"/>
    </source>
</evidence>